<name>A0A5C5UX64_9BACT</name>
<sequence>MNQLRSLIRDTWWLWAAALAATTLQIRYVSWFFLVNLPILLVVFVYFAFIRYDSEGRVRTQ</sequence>
<evidence type="ECO:0000313" key="2">
    <source>
        <dbReference type="EMBL" id="TWT30223.1"/>
    </source>
</evidence>
<reference evidence="2 3" key="1">
    <citation type="submission" date="2019-02" db="EMBL/GenBank/DDBJ databases">
        <title>Deep-cultivation of Planctomycetes and their phenomic and genomic characterization uncovers novel biology.</title>
        <authorList>
            <person name="Wiegand S."/>
            <person name="Jogler M."/>
            <person name="Boedeker C."/>
            <person name="Pinto D."/>
            <person name="Vollmers J."/>
            <person name="Rivas-Marin E."/>
            <person name="Kohn T."/>
            <person name="Peeters S.H."/>
            <person name="Heuer A."/>
            <person name="Rast P."/>
            <person name="Oberbeckmann S."/>
            <person name="Bunk B."/>
            <person name="Jeske O."/>
            <person name="Meyerdierks A."/>
            <person name="Storesund J.E."/>
            <person name="Kallscheuer N."/>
            <person name="Luecker S."/>
            <person name="Lage O.M."/>
            <person name="Pohl T."/>
            <person name="Merkel B.J."/>
            <person name="Hornburger P."/>
            <person name="Mueller R.-W."/>
            <person name="Bruemmer F."/>
            <person name="Labrenz M."/>
            <person name="Spormann A.M."/>
            <person name="Op Den Camp H."/>
            <person name="Overmann J."/>
            <person name="Amann R."/>
            <person name="Jetten M.S.M."/>
            <person name="Mascher T."/>
            <person name="Medema M.H."/>
            <person name="Devos D.P."/>
            <person name="Kaster A.-K."/>
            <person name="Ovreas L."/>
            <person name="Rohde M."/>
            <person name="Galperin M.Y."/>
            <person name="Jogler C."/>
        </authorList>
    </citation>
    <scope>NUCLEOTIDE SEQUENCE [LARGE SCALE GENOMIC DNA]</scope>
    <source>
        <strain evidence="2 3">KOR34</strain>
    </source>
</reference>
<dbReference type="Proteomes" id="UP000316714">
    <property type="component" value="Unassembled WGS sequence"/>
</dbReference>
<evidence type="ECO:0000313" key="3">
    <source>
        <dbReference type="Proteomes" id="UP000316714"/>
    </source>
</evidence>
<dbReference type="RefSeq" id="WP_146568591.1">
    <property type="nucleotide sequence ID" value="NZ_SIHJ01000005.1"/>
</dbReference>
<gene>
    <name evidence="2" type="ORF">KOR34_47810</name>
</gene>
<organism evidence="2 3">
    <name type="scientific">Posidoniimonas corsicana</name>
    <dbReference type="NCBI Taxonomy" id="1938618"/>
    <lineage>
        <taxon>Bacteria</taxon>
        <taxon>Pseudomonadati</taxon>
        <taxon>Planctomycetota</taxon>
        <taxon>Planctomycetia</taxon>
        <taxon>Pirellulales</taxon>
        <taxon>Lacipirellulaceae</taxon>
        <taxon>Posidoniimonas</taxon>
    </lineage>
</organism>
<keyword evidence="3" id="KW-1185">Reference proteome</keyword>
<keyword evidence="1" id="KW-0812">Transmembrane</keyword>
<keyword evidence="1" id="KW-1133">Transmembrane helix</keyword>
<comment type="caution">
    <text evidence="2">The sequence shown here is derived from an EMBL/GenBank/DDBJ whole genome shotgun (WGS) entry which is preliminary data.</text>
</comment>
<proteinExistence type="predicted"/>
<keyword evidence="1" id="KW-0472">Membrane</keyword>
<feature type="transmembrane region" description="Helical" evidence="1">
    <location>
        <begin position="35"/>
        <end position="52"/>
    </location>
</feature>
<protein>
    <submittedName>
        <fullName evidence="2">Uncharacterized protein</fullName>
    </submittedName>
</protein>
<dbReference type="EMBL" id="SIHJ01000005">
    <property type="protein sequence ID" value="TWT30223.1"/>
    <property type="molecule type" value="Genomic_DNA"/>
</dbReference>
<evidence type="ECO:0000256" key="1">
    <source>
        <dbReference type="SAM" id="Phobius"/>
    </source>
</evidence>
<accession>A0A5C5UX64</accession>
<dbReference type="OrthoDB" id="289383at2"/>
<dbReference type="AlphaFoldDB" id="A0A5C5UX64"/>